<reference evidence="16" key="1">
    <citation type="submission" date="2021-10" db="EMBL/GenBank/DDBJ databases">
        <title>Genome Sequence of The Candidatus Hydrogeosomobacter endosymbioticus, an Intracellular Bacterial Symbiont of the Anaerobic Ciliate GW7.</title>
        <authorList>
            <person name="Shiohama Y."/>
            <person name="Shinzato N."/>
        </authorList>
    </citation>
    <scope>NUCLEOTIDE SEQUENCE [LARGE SCALE GENOMIC DNA]</scope>
    <source>
        <strain evidence="16">200920</strain>
    </source>
</reference>
<evidence type="ECO:0000256" key="9">
    <source>
        <dbReference type="ARBA" id="ARBA00023027"/>
    </source>
</evidence>
<keyword evidence="17" id="KW-1185">Reference proteome</keyword>
<evidence type="ECO:0000256" key="6">
    <source>
        <dbReference type="ARBA" id="ARBA00022630"/>
    </source>
</evidence>
<evidence type="ECO:0000256" key="1">
    <source>
        <dbReference type="ARBA" id="ARBA00004496"/>
    </source>
</evidence>
<evidence type="ECO:0000256" key="10">
    <source>
        <dbReference type="ARBA" id="ARBA00023157"/>
    </source>
</evidence>
<evidence type="ECO:0000259" key="14">
    <source>
        <dbReference type="Pfam" id="PF02852"/>
    </source>
</evidence>
<dbReference type="PANTHER" id="PTHR22912">
    <property type="entry name" value="DISULFIDE OXIDOREDUCTASE"/>
    <property type="match status" value="1"/>
</dbReference>
<keyword evidence="9 13" id="KW-0520">NAD</keyword>
<keyword evidence="5" id="KW-0963">Cytoplasm</keyword>
<dbReference type="InterPro" id="IPR001100">
    <property type="entry name" value="Pyr_nuc-diS_OxRdtase"/>
</dbReference>
<organism evidence="16 17">
    <name type="scientific">Candidatus Hydrogenosomobacter endosymbioticus</name>
    <dbReference type="NCBI Taxonomy" id="2558174"/>
    <lineage>
        <taxon>Bacteria</taxon>
        <taxon>Pseudomonadati</taxon>
        <taxon>Pseudomonadota</taxon>
        <taxon>Alphaproteobacteria</taxon>
        <taxon>Holosporales</taxon>
        <taxon>Holosporaceae</taxon>
        <taxon>Candidatus Hydrogenosomobacter</taxon>
    </lineage>
</organism>
<keyword evidence="10" id="KW-1015">Disulfide bond</keyword>
<comment type="cofactor">
    <cofactor evidence="13">
        <name>FAD</name>
        <dbReference type="ChEBI" id="CHEBI:57692"/>
    </cofactor>
    <text evidence="13">Binds 1 FAD per subunit.</text>
</comment>
<evidence type="ECO:0000313" key="17">
    <source>
        <dbReference type="Proteomes" id="UP001320209"/>
    </source>
</evidence>
<dbReference type="SUPFAM" id="SSF55424">
    <property type="entry name" value="FAD/NAD-linked reductases, dimerisation (C-terminal) domain"/>
    <property type="match status" value="1"/>
</dbReference>
<evidence type="ECO:0000256" key="8">
    <source>
        <dbReference type="ARBA" id="ARBA00023002"/>
    </source>
</evidence>
<feature type="domain" description="Pyridine nucleotide-disulphide oxidoreductase dimerisation" evidence="14">
    <location>
        <begin position="359"/>
        <end position="467"/>
    </location>
</feature>
<feature type="domain" description="FAD/NAD(P)-binding" evidence="15">
    <location>
        <begin position="8"/>
        <end position="339"/>
    </location>
</feature>
<dbReference type="Gene3D" id="3.50.50.60">
    <property type="entry name" value="FAD/NAD(P)-binding domain"/>
    <property type="match status" value="2"/>
</dbReference>
<dbReference type="PRINTS" id="PR00411">
    <property type="entry name" value="PNDRDTASEI"/>
</dbReference>
<name>A0ABN6L3H7_9PROT</name>
<dbReference type="EMBL" id="AP025225">
    <property type="protein sequence ID" value="BDB96508.1"/>
    <property type="molecule type" value="Genomic_DNA"/>
</dbReference>
<dbReference type="InterPro" id="IPR004099">
    <property type="entry name" value="Pyr_nucl-diS_OxRdtase_dimer"/>
</dbReference>
<dbReference type="InterPro" id="IPR016156">
    <property type="entry name" value="FAD/NAD-linked_Rdtase_dimer_sf"/>
</dbReference>
<evidence type="ECO:0000256" key="3">
    <source>
        <dbReference type="ARBA" id="ARBA00012608"/>
    </source>
</evidence>
<accession>A0ABN6L3H7</accession>
<evidence type="ECO:0000256" key="13">
    <source>
        <dbReference type="RuleBase" id="RU003692"/>
    </source>
</evidence>
<keyword evidence="11 13" id="KW-0676">Redox-active center</keyword>
<comment type="similarity">
    <text evidence="2 13">Belongs to the class-I pyridine nucleotide-disulfide oxidoreductase family.</text>
</comment>
<dbReference type="Proteomes" id="UP001320209">
    <property type="component" value="Chromosome"/>
</dbReference>
<sequence>MVDGFERFDVVVLGAGPGGYVAAIRAAQLGFSVAVVEKDKLGGVCLNCGCIPTKAFLKSAKLLRLLSDSKKLAFHGIKTGDVSIDFAEMAINSRSVIEKLSSGIAGLLKKNGVRVFRAAASIKSKSVDGFIVSIFEGSGVSSEIAASKVIVATGSKPQSIPGFDIDGKYLWSYKEALSADRAPRSMMIIGAGAIGIEFANIFHSFGTEVTVVEARDRILPSEDEDVSGYVCNMLSERGIKFFFEQKALWSRRNDVEGVVDVAIESVDGSSHVWSGEKVLVAVGVAGNSSGIGLENTMAKVEKGRIVVYDFGLTDEPGLYAIGDVASTTPWLAHKASHEGILCVEHMAGAAVGPMDYSSIPVCVYGYPQTASVGISERQARDMGRKIKVGRFPFTANGYAVSQGESDGFAKVIFDENTGELLGAHLVGAEVSELIHAVTTAKAAEATDEELAHSVFSHPSFCEAIHEAVLNAYDRALHI</sequence>
<dbReference type="PROSITE" id="PS00076">
    <property type="entry name" value="PYRIDINE_REDOX_1"/>
    <property type="match status" value="1"/>
</dbReference>
<dbReference type="InterPro" id="IPR012999">
    <property type="entry name" value="Pyr_OxRdtase_I_AS"/>
</dbReference>
<dbReference type="PRINTS" id="PR00368">
    <property type="entry name" value="FADPNR"/>
</dbReference>
<dbReference type="PIRSF" id="PIRSF000350">
    <property type="entry name" value="Mercury_reductase_MerA"/>
    <property type="match status" value="1"/>
</dbReference>
<evidence type="ECO:0000256" key="7">
    <source>
        <dbReference type="ARBA" id="ARBA00022827"/>
    </source>
</evidence>
<evidence type="ECO:0000256" key="12">
    <source>
        <dbReference type="ARBA" id="ARBA00049187"/>
    </source>
</evidence>
<evidence type="ECO:0000256" key="11">
    <source>
        <dbReference type="ARBA" id="ARBA00023284"/>
    </source>
</evidence>
<dbReference type="Gene3D" id="3.30.390.30">
    <property type="match status" value="1"/>
</dbReference>
<comment type="subcellular location">
    <subcellularLocation>
        <location evidence="1">Cytoplasm</location>
    </subcellularLocation>
</comment>
<dbReference type="EC" id="1.8.1.4" evidence="3 13"/>
<evidence type="ECO:0000256" key="2">
    <source>
        <dbReference type="ARBA" id="ARBA00007532"/>
    </source>
</evidence>
<keyword evidence="6 13" id="KW-0285">Flavoprotein</keyword>
<dbReference type="RefSeq" id="WP_236864920.1">
    <property type="nucleotide sequence ID" value="NZ_AP025225.1"/>
</dbReference>
<dbReference type="SUPFAM" id="SSF51905">
    <property type="entry name" value="FAD/NAD(P)-binding domain"/>
    <property type="match status" value="1"/>
</dbReference>
<comment type="catalytic activity">
    <reaction evidence="12 13">
        <text>N(6)-[(R)-dihydrolipoyl]-L-lysyl-[protein] + NAD(+) = N(6)-[(R)-lipoyl]-L-lysyl-[protein] + NADH + H(+)</text>
        <dbReference type="Rhea" id="RHEA:15045"/>
        <dbReference type="Rhea" id="RHEA-COMP:10474"/>
        <dbReference type="Rhea" id="RHEA-COMP:10475"/>
        <dbReference type="ChEBI" id="CHEBI:15378"/>
        <dbReference type="ChEBI" id="CHEBI:57540"/>
        <dbReference type="ChEBI" id="CHEBI:57945"/>
        <dbReference type="ChEBI" id="CHEBI:83099"/>
        <dbReference type="ChEBI" id="CHEBI:83100"/>
        <dbReference type="EC" id="1.8.1.4"/>
    </reaction>
</comment>
<dbReference type="InterPro" id="IPR023753">
    <property type="entry name" value="FAD/NAD-binding_dom"/>
</dbReference>
<dbReference type="Pfam" id="PF02852">
    <property type="entry name" value="Pyr_redox_dim"/>
    <property type="match status" value="1"/>
</dbReference>
<dbReference type="InterPro" id="IPR006258">
    <property type="entry name" value="Lipoamide_DH"/>
</dbReference>
<dbReference type="NCBIfam" id="TIGR01350">
    <property type="entry name" value="lipoamide_DH"/>
    <property type="match status" value="1"/>
</dbReference>
<dbReference type="PANTHER" id="PTHR22912:SF217">
    <property type="entry name" value="DIHYDROLIPOYL DEHYDROGENASE"/>
    <property type="match status" value="1"/>
</dbReference>
<evidence type="ECO:0000313" key="16">
    <source>
        <dbReference type="EMBL" id="BDB96508.1"/>
    </source>
</evidence>
<protein>
    <recommendedName>
        <fullName evidence="4 13">Dihydrolipoyl dehydrogenase</fullName>
        <ecNumber evidence="3 13">1.8.1.4</ecNumber>
    </recommendedName>
</protein>
<dbReference type="InterPro" id="IPR050151">
    <property type="entry name" value="Class-I_Pyr_Nuc-Dis_Oxidored"/>
</dbReference>
<evidence type="ECO:0000256" key="4">
    <source>
        <dbReference type="ARBA" id="ARBA00016961"/>
    </source>
</evidence>
<keyword evidence="8 13" id="KW-0560">Oxidoreductase</keyword>
<comment type="miscellaneous">
    <text evidence="13">The active site is a redox-active disulfide bond.</text>
</comment>
<dbReference type="InterPro" id="IPR036188">
    <property type="entry name" value="FAD/NAD-bd_sf"/>
</dbReference>
<gene>
    <name evidence="16" type="ORF">HYD_6410</name>
</gene>
<dbReference type="Pfam" id="PF07992">
    <property type="entry name" value="Pyr_redox_2"/>
    <property type="match status" value="1"/>
</dbReference>
<evidence type="ECO:0000259" key="15">
    <source>
        <dbReference type="Pfam" id="PF07992"/>
    </source>
</evidence>
<proteinExistence type="inferred from homology"/>
<keyword evidence="7 13" id="KW-0274">FAD</keyword>
<evidence type="ECO:0000256" key="5">
    <source>
        <dbReference type="ARBA" id="ARBA00022490"/>
    </source>
</evidence>